<evidence type="ECO:0000256" key="1">
    <source>
        <dbReference type="SAM" id="MobiDB-lite"/>
    </source>
</evidence>
<accession>A0ABY6RTW9</accession>
<sequence length="63" mass="7364">MRMVCWWRGVTLLNMETLIHIPKHKESTMQSRNPTLSTTKPLDSIQLGSFPTRPNAKNEKKRK</sequence>
<name>A0ABY6RTW9_PODCO</name>
<reference evidence="2" key="1">
    <citation type="submission" date="2018-02" db="EMBL/GenBank/DDBJ databases">
        <authorList>
            <person name="Silar P."/>
        </authorList>
    </citation>
    <scope>NUCLEOTIDE SEQUENCE [LARGE SCALE GENOMIC DNA]</scope>
    <source>
        <strain evidence="2">T</strain>
    </source>
</reference>
<feature type="compositionally biased region" description="Polar residues" evidence="1">
    <location>
        <begin position="28"/>
        <end position="49"/>
    </location>
</feature>
<dbReference type="EMBL" id="LR026964">
    <property type="protein sequence ID" value="VBB71665.1"/>
    <property type="molecule type" value="Genomic_DNA"/>
</dbReference>
<organism evidence="2 3">
    <name type="scientific">Podospora comata</name>
    <dbReference type="NCBI Taxonomy" id="48703"/>
    <lineage>
        <taxon>Eukaryota</taxon>
        <taxon>Fungi</taxon>
        <taxon>Dikarya</taxon>
        <taxon>Ascomycota</taxon>
        <taxon>Pezizomycotina</taxon>
        <taxon>Sordariomycetes</taxon>
        <taxon>Sordariomycetidae</taxon>
        <taxon>Sordariales</taxon>
        <taxon>Podosporaceae</taxon>
        <taxon>Podospora</taxon>
    </lineage>
</organism>
<evidence type="ECO:0000313" key="2">
    <source>
        <dbReference type="EMBL" id="VBB71665.1"/>
    </source>
</evidence>
<protein>
    <submittedName>
        <fullName evidence="2">Uncharacterized protein</fullName>
    </submittedName>
</protein>
<gene>
    <name evidence="2" type="ORF">PODCO_103295</name>
</gene>
<evidence type="ECO:0000313" key="3">
    <source>
        <dbReference type="Proteomes" id="UP000280685"/>
    </source>
</evidence>
<proteinExistence type="predicted"/>
<feature type="region of interest" description="Disordered" evidence="1">
    <location>
        <begin position="25"/>
        <end position="63"/>
    </location>
</feature>
<dbReference type="Proteomes" id="UP000280685">
    <property type="component" value="Chromosome 1"/>
</dbReference>
<keyword evidence="3" id="KW-1185">Reference proteome</keyword>